<dbReference type="Proteomes" id="UP001168821">
    <property type="component" value="Unassembled WGS sequence"/>
</dbReference>
<dbReference type="GO" id="GO:0000722">
    <property type="term" value="P:telomere maintenance via recombination"/>
    <property type="evidence" value="ECO:0007669"/>
    <property type="project" value="TreeGrafter"/>
</dbReference>
<accession>A0AA38HK92</accession>
<organism evidence="1 2">
    <name type="scientific">Zophobas morio</name>
    <dbReference type="NCBI Taxonomy" id="2755281"/>
    <lineage>
        <taxon>Eukaryota</taxon>
        <taxon>Metazoa</taxon>
        <taxon>Ecdysozoa</taxon>
        <taxon>Arthropoda</taxon>
        <taxon>Hexapoda</taxon>
        <taxon>Insecta</taxon>
        <taxon>Pterygota</taxon>
        <taxon>Neoptera</taxon>
        <taxon>Endopterygota</taxon>
        <taxon>Coleoptera</taxon>
        <taxon>Polyphaga</taxon>
        <taxon>Cucujiformia</taxon>
        <taxon>Tenebrionidae</taxon>
        <taxon>Zophobas</taxon>
    </lineage>
</organism>
<dbReference type="GO" id="GO:0006302">
    <property type="term" value="P:double-strand break repair"/>
    <property type="evidence" value="ECO:0007669"/>
    <property type="project" value="TreeGrafter"/>
</dbReference>
<evidence type="ECO:0000313" key="2">
    <source>
        <dbReference type="Proteomes" id="UP001168821"/>
    </source>
</evidence>
<keyword evidence="2" id="KW-1185">Reference proteome</keyword>
<dbReference type="GO" id="GO:0030870">
    <property type="term" value="C:Mre11 complex"/>
    <property type="evidence" value="ECO:0007669"/>
    <property type="project" value="TreeGrafter"/>
</dbReference>
<dbReference type="AlphaFoldDB" id="A0AA38HK92"/>
<dbReference type="GO" id="GO:0003691">
    <property type="term" value="F:double-stranded telomeric DNA binding"/>
    <property type="evidence" value="ECO:0007669"/>
    <property type="project" value="TreeGrafter"/>
</dbReference>
<dbReference type="PANTHER" id="PTHR18867:SF12">
    <property type="entry name" value="DNA REPAIR PROTEIN RAD50"/>
    <property type="match status" value="1"/>
</dbReference>
<evidence type="ECO:0000313" key="1">
    <source>
        <dbReference type="EMBL" id="KAJ3619195.1"/>
    </source>
</evidence>
<protein>
    <recommendedName>
        <fullName evidence="3">DNA repair protein RAD50</fullName>
    </recommendedName>
</protein>
<dbReference type="GO" id="GO:0043047">
    <property type="term" value="F:single-stranded telomeric DNA binding"/>
    <property type="evidence" value="ECO:0007669"/>
    <property type="project" value="TreeGrafter"/>
</dbReference>
<name>A0AA38HK92_9CUCU</name>
<dbReference type="GO" id="GO:0000794">
    <property type="term" value="C:condensed nuclear chromosome"/>
    <property type="evidence" value="ECO:0007669"/>
    <property type="project" value="TreeGrafter"/>
</dbReference>
<dbReference type="EMBL" id="JALNTZ010002214">
    <property type="protein sequence ID" value="KAJ3619195.1"/>
    <property type="molecule type" value="Genomic_DNA"/>
</dbReference>
<dbReference type="SUPFAM" id="SSF52540">
    <property type="entry name" value="P-loop containing nucleoside triphosphate hydrolases"/>
    <property type="match status" value="1"/>
</dbReference>
<sequence>MKGSLLRTIVQYHRVKMNAINEIIKEMWSNTYSGSDIDTIEIRSESAISNATGRRSYQYRVRNYFDVHCSGGANLIQRHFQVVMLKGDVEVDMKGRCSAGQKVLASLIIRLALAETFCIHCGILALDEPTANLDRENIEKFAQNLINIIENRRAQRNFQLIVITHDDEFVNYLGQADYVEHYYRVTKDSRHILV</sequence>
<proteinExistence type="predicted"/>
<dbReference type="PANTHER" id="PTHR18867">
    <property type="entry name" value="RAD50"/>
    <property type="match status" value="1"/>
</dbReference>
<dbReference type="InterPro" id="IPR027417">
    <property type="entry name" value="P-loop_NTPase"/>
</dbReference>
<dbReference type="Gene3D" id="3.40.50.300">
    <property type="entry name" value="P-loop containing nucleotide triphosphate hydrolases"/>
    <property type="match status" value="1"/>
</dbReference>
<reference evidence="1" key="1">
    <citation type="journal article" date="2023" name="G3 (Bethesda)">
        <title>Whole genome assemblies of Zophobas morio and Tenebrio molitor.</title>
        <authorList>
            <person name="Kaur S."/>
            <person name="Stinson S.A."/>
            <person name="diCenzo G.C."/>
        </authorList>
    </citation>
    <scope>NUCLEOTIDE SEQUENCE</scope>
    <source>
        <strain evidence="1">QUZm001</strain>
    </source>
</reference>
<comment type="caution">
    <text evidence="1">The sequence shown here is derived from an EMBL/GenBank/DDBJ whole genome shotgun (WGS) entry which is preliminary data.</text>
</comment>
<dbReference type="GO" id="GO:0070192">
    <property type="term" value="P:chromosome organization involved in meiotic cell cycle"/>
    <property type="evidence" value="ECO:0007669"/>
    <property type="project" value="TreeGrafter"/>
</dbReference>
<evidence type="ECO:0008006" key="3">
    <source>
        <dbReference type="Google" id="ProtNLM"/>
    </source>
</evidence>
<dbReference type="GO" id="GO:0007004">
    <property type="term" value="P:telomere maintenance via telomerase"/>
    <property type="evidence" value="ECO:0007669"/>
    <property type="project" value="TreeGrafter"/>
</dbReference>
<dbReference type="GO" id="GO:0051880">
    <property type="term" value="F:G-quadruplex DNA binding"/>
    <property type="evidence" value="ECO:0007669"/>
    <property type="project" value="TreeGrafter"/>
</dbReference>
<dbReference type="Pfam" id="PF13558">
    <property type="entry name" value="SbcC_Walker_B"/>
    <property type="match status" value="1"/>
</dbReference>
<gene>
    <name evidence="1" type="ORF">Zmor_008727</name>
</gene>